<dbReference type="PRINTS" id="PR01775">
    <property type="entry name" value="GLFROXRDTASE"/>
</dbReference>
<dbReference type="SUPFAM" id="SSF51735">
    <property type="entry name" value="NAD(P)-binding Rossmann-fold domains"/>
    <property type="match status" value="1"/>
</dbReference>
<evidence type="ECO:0000256" key="1">
    <source>
        <dbReference type="ARBA" id="ARBA00010928"/>
    </source>
</evidence>
<name>A0A143PTV9_LUTPR</name>
<dbReference type="InterPro" id="IPR055170">
    <property type="entry name" value="GFO_IDH_MocA-like_dom"/>
</dbReference>
<dbReference type="Pfam" id="PF01408">
    <property type="entry name" value="GFO_IDH_MocA"/>
    <property type="match status" value="1"/>
</dbReference>
<keyword evidence="7" id="KW-1185">Reference proteome</keyword>
<dbReference type="PANTHER" id="PTHR22604:SF105">
    <property type="entry name" value="TRANS-1,2-DIHYDROBENZENE-1,2-DIOL DEHYDROGENASE"/>
    <property type="match status" value="1"/>
</dbReference>
<dbReference type="GO" id="GO:0047061">
    <property type="term" value="F:glucose-fructose oxidoreductase activity"/>
    <property type="evidence" value="ECO:0007669"/>
    <property type="project" value="UniProtKB-EC"/>
</dbReference>
<dbReference type="PANTHER" id="PTHR22604">
    <property type="entry name" value="OXIDOREDUCTASES"/>
    <property type="match status" value="1"/>
</dbReference>
<evidence type="ECO:0000256" key="2">
    <source>
        <dbReference type="ARBA" id="ARBA00023002"/>
    </source>
</evidence>
<dbReference type="EC" id="1.1.99.28" evidence="6"/>
<dbReference type="SUPFAM" id="SSF55347">
    <property type="entry name" value="Glyceraldehyde-3-phosphate dehydrogenase-like, C-terminal domain"/>
    <property type="match status" value="1"/>
</dbReference>
<dbReference type="Proteomes" id="UP000076079">
    <property type="component" value="Chromosome"/>
</dbReference>
<dbReference type="InterPro" id="IPR050984">
    <property type="entry name" value="Gfo/Idh/MocA_domain"/>
</dbReference>
<feature type="region of interest" description="Disordered" evidence="3">
    <location>
        <begin position="344"/>
        <end position="367"/>
    </location>
</feature>
<comment type="similarity">
    <text evidence="1">Belongs to the Gfo/Idh/MocA family.</text>
</comment>
<evidence type="ECO:0000259" key="4">
    <source>
        <dbReference type="Pfam" id="PF01408"/>
    </source>
</evidence>
<dbReference type="InterPro" id="IPR036291">
    <property type="entry name" value="NAD(P)-bd_dom_sf"/>
</dbReference>
<dbReference type="GO" id="GO:0000166">
    <property type="term" value="F:nucleotide binding"/>
    <property type="evidence" value="ECO:0007669"/>
    <property type="project" value="InterPro"/>
</dbReference>
<dbReference type="Pfam" id="PF22725">
    <property type="entry name" value="GFO_IDH_MocA_C3"/>
    <property type="match status" value="1"/>
</dbReference>
<keyword evidence="2 6" id="KW-0560">Oxidoreductase</keyword>
<dbReference type="Gene3D" id="3.30.360.10">
    <property type="entry name" value="Dihydrodipicolinate Reductase, domain 2"/>
    <property type="match status" value="1"/>
</dbReference>
<evidence type="ECO:0000259" key="5">
    <source>
        <dbReference type="Pfam" id="PF22725"/>
    </source>
</evidence>
<dbReference type="EMBL" id="CP015136">
    <property type="protein sequence ID" value="AMY11821.1"/>
    <property type="molecule type" value="Genomic_DNA"/>
</dbReference>
<proteinExistence type="inferred from homology"/>
<dbReference type="PATRIC" id="fig|1813736.3.peg.5345"/>
<organism evidence="6 7">
    <name type="scientific">Luteitalea pratensis</name>
    <dbReference type="NCBI Taxonomy" id="1855912"/>
    <lineage>
        <taxon>Bacteria</taxon>
        <taxon>Pseudomonadati</taxon>
        <taxon>Acidobacteriota</taxon>
        <taxon>Vicinamibacteria</taxon>
        <taxon>Vicinamibacterales</taxon>
        <taxon>Vicinamibacteraceae</taxon>
        <taxon>Luteitalea</taxon>
    </lineage>
</organism>
<feature type="domain" description="GFO/IDH/MocA-like oxidoreductase" evidence="5">
    <location>
        <begin position="139"/>
        <end position="254"/>
    </location>
</feature>
<dbReference type="InterPro" id="IPR000683">
    <property type="entry name" value="Gfo/Idh/MocA-like_OxRdtase_N"/>
</dbReference>
<sequence>MPSIAPVRYAVVGLGHIAQVAVLPAFAHARRNSKLVAVVSGDRTKRREITRRYRLDHAFSYEQFEDCLREVDAVYIALPNSMHAEYTVRAAKAGVHVLCEKPMAVTVRECRQMVTACRNARVKLMIAYRLHFETLNISAMELARRGQLGELKFFTSSFSMTVRRGDIRTRRDYGGGTLYDIGVYCINAARNLFRAEPTRVSAMSVNSGVKSLVEIDETTAATMQFGDGQLATFVTSFNAADVAAYRIVGTRGHLHAEPAYEYAEGLKYTLTIDGKRRTKRIGKRDQFAPELLYFSDCIRNDRQPEPSGEEGLQDVRIVEALYESARRQRPVAIRSFRKLVRPTSRQRISRPGVRKPDLIKVQSASRD</sequence>
<feature type="domain" description="Gfo/Idh/MocA-like oxidoreductase N-terminal" evidence="4">
    <location>
        <begin position="7"/>
        <end position="128"/>
    </location>
</feature>
<gene>
    <name evidence="6" type="primary">gfo_7</name>
    <name evidence="6" type="ORF">LuPra_05086</name>
</gene>
<dbReference type="Gene3D" id="3.40.50.720">
    <property type="entry name" value="NAD(P)-binding Rossmann-like Domain"/>
    <property type="match status" value="1"/>
</dbReference>
<reference evidence="6 7" key="1">
    <citation type="journal article" date="2016" name="Genome Announc.">
        <title>First Complete Genome Sequence of a Subdivision 6 Acidobacterium Strain.</title>
        <authorList>
            <person name="Huang S."/>
            <person name="Vieira S."/>
            <person name="Bunk B."/>
            <person name="Riedel T."/>
            <person name="Sproer C."/>
            <person name="Overmann J."/>
        </authorList>
    </citation>
    <scope>NUCLEOTIDE SEQUENCE [LARGE SCALE GENOMIC DNA]</scope>
    <source>
        <strain evidence="7">DSM 100886 HEG_-6_39</strain>
    </source>
</reference>
<dbReference type="AlphaFoldDB" id="A0A143PTV9"/>
<dbReference type="InterPro" id="IPR008354">
    <property type="entry name" value="Glc-Fru_OxRdtase_bac"/>
</dbReference>
<evidence type="ECO:0000313" key="7">
    <source>
        <dbReference type="Proteomes" id="UP000076079"/>
    </source>
</evidence>
<evidence type="ECO:0000256" key="3">
    <source>
        <dbReference type="SAM" id="MobiDB-lite"/>
    </source>
</evidence>
<reference evidence="7" key="2">
    <citation type="submission" date="2016-04" db="EMBL/GenBank/DDBJ databases">
        <title>First Complete Genome Sequence of a Subdivision 6 Acidobacterium.</title>
        <authorList>
            <person name="Huang S."/>
            <person name="Vieira S."/>
            <person name="Bunk B."/>
            <person name="Riedel T."/>
            <person name="Sproeer C."/>
            <person name="Overmann J."/>
        </authorList>
    </citation>
    <scope>NUCLEOTIDE SEQUENCE [LARGE SCALE GENOMIC DNA]</scope>
    <source>
        <strain evidence="7">DSM 100886 HEG_-6_39</strain>
    </source>
</reference>
<dbReference type="KEGG" id="abac:LuPra_05086"/>
<accession>A0A143PTV9</accession>
<protein>
    <submittedName>
        <fullName evidence="6">Glucose--fructose oxidoreductase</fullName>
        <ecNumber evidence="6">1.1.99.28</ecNumber>
    </submittedName>
</protein>
<dbReference type="STRING" id="1855912.LuPra_05086"/>
<evidence type="ECO:0000313" key="6">
    <source>
        <dbReference type="EMBL" id="AMY11821.1"/>
    </source>
</evidence>
<dbReference type="OrthoDB" id="9815825at2"/>